<dbReference type="Proteomes" id="UP000035680">
    <property type="component" value="Unassembled WGS sequence"/>
</dbReference>
<keyword evidence="1" id="KW-1185">Reference proteome</keyword>
<evidence type="ECO:0000313" key="2">
    <source>
        <dbReference type="WBParaSite" id="SVE_0708000.1"/>
    </source>
</evidence>
<dbReference type="AlphaFoldDB" id="A0A0K0FE03"/>
<dbReference type="WBParaSite" id="SVE_0708000.1">
    <property type="protein sequence ID" value="SVE_0708000.1"/>
    <property type="gene ID" value="SVE_0708000"/>
</dbReference>
<sequence>MSLPSGLHHFFVCKLVWSILNLVENINFVFKLIKYFTIGYLAAKNITNMNTWESTAYPLQRWLPFKQKYFCI</sequence>
<name>A0A0K0FE03_STRVS</name>
<reference evidence="2" key="2">
    <citation type="submission" date="2015-08" db="UniProtKB">
        <authorList>
            <consortium name="WormBaseParasite"/>
        </authorList>
    </citation>
    <scope>IDENTIFICATION</scope>
</reference>
<accession>A0A0K0FE03</accession>
<protein>
    <submittedName>
        <fullName evidence="2">Ovule protein</fullName>
    </submittedName>
</protein>
<reference evidence="1" key="1">
    <citation type="submission" date="2014-07" db="EMBL/GenBank/DDBJ databases">
        <authorList>
            <person name="Martin A.A"/>
            <person name="De Silva N."/>
        </authorList>
    </citation>
    <scope>NUCLEOTIDE SEQUENCE</scope>
</reference>
<evidence type="ECO:0000313" key="1">
    <source>
        <dbReference type="Proteomes" id="UP000035680"/>
    </source>
</evidence>
<proteinExistence type="predicted"/>
<organism evidence="1 2">
    <name type="scientific">Strongyloides venezuelensis</name>
    <name type="common">Threadworm</name>
    <dbReference type="NCBI Taxonomy" id="75913"/>
    <lineage>
        <taxon>Eukaryota</taxon>
        <taxon>Metazoa</taxon>
        <taxon>Ecdysozoa</taxon>
        <taxon>Nematoda</taxon>
        <taxon>Chromadorea</taxon>
        <taxon>Rhabditida</taxon>
        <taxon>Tylenchina</taxon>
        <taxon>Panagrolaimomorpha</taxon>
        <taxon>Strongyloidoidea</taxon>
        <taxon>Strongyloididae</taxon>
        <taxon>Strongyloides</taxon>
    </lineage>
</organism>